<dbReference type="PANTHER" id="PTHR30566:SF25">
    <property type="entry name" value="INNER MEMBRANE PROTEIN"/>
    <property type="match status" value="1"/>
</dbReference>
<feature type="transmembrane region" description="Helical" evidence="5">
    <location>
        <begin position="31"/>
        <end position="52"/>
    </location>
</feature>
<evidence type="ECO:0000259" key="6">
    <source>
        <dbReference type="Pfam" id="PF00924"/>
    </source>
</evidence>
<accession>A0A0F9U1S2</accession>
<name>A0A0F9U1S2_9ZZZZ</name>
<feature type="transmembrane region" description="Helical" evidence="5">
    <location>
        <begin position="113"/>
        <end position="133"/>
    </location>
</feature>
<evidence type="ECO:0000313" key="7">
    <source>
        <dbReference type="EMBL" id="KKN47593.1"/>
    </source>
</evidence>
<evidence type="ECO:0000256" key="1">
    <source>
        <dbReference type="ARBA" id="ARBA00004370"/>
    </source>
</evidence>
<dbReference type="PANTHER" id="PTHR30566">
    <property type="entry name" value="YNAI-RELATED MECHANOSENSITIVE ION CHANNEL"/>
    <property type="match status" value="1"/>
</dbReference>
<keyword evidence="3 5" id="KW-1133">Transmembrane helix</keyword>
<keyword evidence="4 5" id="KW-0472">Membrane</keyword>
<evidence type="ECO:0000256" key="3">
    <source>
        <dbReference type="ARBA" id="ARBA00022989"/>
    </source>
</evidence>
<feature type="transmembrane region" description="Helical" evidence="5">
    <location>
        <begin position="192"/>
        <end position="213"/>
    </location>
</feature>
<keyword evidence="2 5" id="KW-0812">Transmembrane</keyword>
<evidence type="ECO:0000256" key="4">
    <source>
        <dbReference type="ARBA" id="ARBA00023136"/>
    </source>
</evidence>
<dbReference type="GO" id="GO:0055085">
    <property type="term" value="P:transmembrane transport"/>
    <property type="evidence" value="ECO:0007669"/>
    <property type="project" value="InterPro"/>
</dbReference>
<gene>
    <name evidence="7" type="ORF">LCGC14_0661250</name>
</gene>
<dbReference type="AlphaFoldDB" id="A0A0F9U1S2"/>
<sequence length="416" mass="47674">LEKHPLDVSSELFFYSVIDSMNFGIFSQKNYYFLILTINVVNKGILLAHLLILNHLYQMLKELFSGNNQSLLYVVSAIIVLIITHFIVLFVLRRMGKNPKYLMPIEAVKQVSKPLFIIFLSILIRLEALRHVLGLEEYAYWFRKSSTLLFIFAFTWLLLSVIKIVKRNVIEKYDAGASDNLKARKVVTQFNILERILIFIIIIFAIGIALMSFEGIREIGVSIFASAGVAGIIIGFSAQKMIGTILAGIQIAVAQPIKLDDVVVVEGEWGRIEKIMLTYVVVQIWDKRRLILPTTYFIEKPFQNWTKTSSEILGTVFLYTDYNVPFDAIREEFTRILNGTELWDGEVNVVQVTDSKLDCIEIRALMSAKDSPTAFDLRVLVREKLITFLQENYPDSLPRTRLKIEKEGLSENRSED</sequence>
<comment type="subcellular location">
    <subcellularLocation>
        <location evidence="1">Membrane</location>
    </subcellularLocation>
</comment>
<feature type="non-terminal residue" evidence="7">
    <location>
        <position position="1"/>
    </location>
</feature>
<evidence type="ECO:0000256" key="5">
    <source>
        <dbReference type="SAM" id="Phobius"/>
    </source>
</evidence>
<dbReference type="Gene3D" id="1.10.287.1260">
    <property type="match status" value="1"/>
</dbReference>
<dbReference type="GO" id="GO:0016020">
    <property type="term" value="C:membrane"/>
    <property type="evidence" value="ECO:0007669"/>
    <property type="project" value="UniProtKB-SubCell"/>
</dbReference>
<dbReference type="EMBL" id="LAZR01001267">
    <property type="protein sequence ID" value="KKN47593.1"/>
    <property type="molecule type" value="Genomic_DNA"/>
</dbReference>
<protein>
    <recommendedName>
        <fullName evidence="6">Mechanosensitive ion channel MscS domain-containing protein</fullName>
    </recommendedName>
</protein>
<comment type="caution">
    <text evidence="7">The sequence shown here is derived from an EMBL/GenBank/DDBJ whole genome shotgun (WGS) entry which is preliminary data.</text>
</comment>
<dbReference type="InterPro" id="IPR006685">
    <property type="entry name" value="MscS_channel_2nd"/>
</dbReference>
<reference evidence="7" key="1">
    <citation type="journal article" date="2015" name="Nature">
        <title>Complex archaea that bridge the gap between prokaryotes and eukaryotes.</title>
        <authorList>
            <person name="Spang A."/>
            <person name="Saw J.H."/>
            <person name="Jorgensen S.L."/>
            <person name="Zaremba-Niedzwiedzka K."/>
            <person name="Martijn J."/>
            <person name="Lind A.E."/>
            <person name="van Eijk R."/>
            <person name="Schleper C."/>
            <person name="Guy L."/>
            <person name="Ettema T.J."/>
        </authorList>
    </citation>
    <scope>NUCLEOTIDE SEQUENCE</scope>
</reference>
<feature type="transmembrane region" description="Helical" evidence="5">
    <location>
        <begin position="72"/>
        <end position="92"/>
    </location>
</feature>
<feature type="domain" description="Mechanosensitive ion channel MscS" evidence="6">
    <location>
        <begin position="242"/>
        <end position="307"/>
    </location>
</feature>
<proteinExistence type="predicted"/>
<dbReference type="Gene3D" id="2.30.30.60">
    <property type="match status" value="1"/>
</dbReference>
<evidence type="ECO:0000256" key="2">
    <source>
        <dbReference type="ARBA" id="ARBA00022692"/>
    </source>
</evidence>
<feature type="transmembrane region" description="Helical" evidence="5">
    <location>
        <begin position="219"/>
        <end position="238"/>
    </location>
</feature>
<dbReference type="InterPro" id="IPR010920">
    <property type="entry name" value="LSM_dom_sf"/>
</dbReference>
<dbReference type="InterPro" id="IPR023408">
    <property type="entry name" value="MscS_beta-dom_sf"/>
</dbReference>
<feature type="transmembrane region" description="Helical" evidence="5">
    <location>
        <begin position="145"/>
        <end position="165"/>
    </location>
</feature>
<organism evidence="7">
    <name type="scientific">marine sediment metagenome</name>
    <dbReference type="NCBI Taxonomy" id="412755"/>
    <lineage>
        <taxon>unclassified sequences</taxon>
        <taxon>metagenomes</taxon>
        <taxon>ecological metagenomes</taxon>
    </lineage>
</organism>
<dbReference type="Pfam" id="PF00924">
    <property type="entry name" value="MS_channel_2nd"/>
    <property type="match status" value="1"/>
</dbReference>
<dbReference type="SUPFAM" id="SSF50182">
    <property type="entry name" value="Sm-like ribonucleoproteins"/>
    <property type="match status" value="1"/>
</dbReference>